<dbReference type="EMBL" id="CATQJA010001331">
    <property type="protein sequence ID" value="CAJ0566833.1"/>
    <property type="molecule type" value="Genomic_DNA"/>
</dbReference>
<dbReference type="SUPFAM" id="SSF49723">
    <property type="entry name" value="Lipase/lipooxygenase domain (PLAT/LH2 domain)"/>
    <property type="match status" value="1"/>
</dbReference>
<dbReference type="InterPro" id="IPR036392">
    <property type="entry name" value="PLAT/LH2_dom_sf"/>
</dbReference>
<evidence type="ECO:0000313" key="2">
    <source>
        <dbReference type="Proteomes" id="UP001177023"/>
    </source>
</evidence>
<dbReference type="Proteomes" id="UP001177023">
    <property type="component" value="Unassembled WGS sequence"/>
</dbReference>
<name>A0AA36CD69_9BILA</name>
<organism evidence="1 2">
    <name type="scientific">Mesorhabditis spiculigera</name>
    <dbReference type="NCBI Taxonomy" id="96644"/>
    <lineage>
        <taxon>Eukaryota</taxon>
        <taxon>Metazoa</taxon>
        <taxon>Ecdysozoa</taxon>
        <taxon>Nematoda</taxon>
        <taxon>Chromadorea</taxon>
        <taxon>Rhabditida</taxon>
        <taxon>Rhabditina</taxon>
        <taxon>Rhabditomorpha</taxon>
        <taxon>Rhabditoidea</taxon>
        <taxon>Rhabditidae</taxon>
        <taxon>Mesorhabditinae</taxon>
        <taxon>Mesorhabditis</taxon>
    </lineage>
</organism>
<feature type="non-terminal residue" evidence="1">
    <location>
        <position position="173"/>
    </location>
</feature>
<protein>
    <submittedName>
        <fullName evidence="1">Uncharacterized protein</fullName>
    </submittedName>
</protein>
<keyword evidence="2" id="KW-1185">Reference proteome</keyword>
<sequence>MPCWAGAKNGITIDLTTADCLYADTTEPISIQFFVLEGREVIEKSEKFHLTNKGDLMERAKTRTFHIHKSSGYCREKKLCSELSFVGLFVGDRESKEMEFDTWNANNISVAFHFDHQKHEYNFDFSTDGECVRPLHFWSPEFWHRYGPEQEFEERSDEYALGDKVFNPTYIFF</sequence>
<reference evidence="1" key="1">
    <citation type="submission" date="2023-06" db="EMBL/GenBank/DDBJ databases">
        <authorList>
            <person name="Delattre M."/>
        </authorList>
    </citation>
    <scope>NUCLEOTIDE SEQUENCE</scope>
    <source>
        <strain evidence="1">AF72</strain>
    </source>
</reference>
<accession>A0AA36CD69</accession>
<gene>
    <name evidence="1" type="ORF">MSPICULIGERA_LOCUS5418</name>
</gene>
<dbReference type="AlphaFoldDB" id="A0AA36CD69"/>
<comment type="caution">
    <text evidence="1">The sequence shown here is derived from an EMBL/GenBank/DDBJ whole genome shotgun (WGS) entry which is preliminary data.</text>
</comment>
<evidence type="ECO:0000313" key="1">
    <source>
        <dbReference type="EMBL" id="CAJ0566833.1"/>
    </source>
</evidence>
<proteinExistence type="predicted"/>